<dbReference type="AlphaFoldDB" id="A0A8J5JY91"/>
<dbReference type="PROSITE" id="PS50158">
    <property type="entry name" value="ZF_CCHC"/>
    <property type="match status" value="2"/>
</dbReference>
<reference evidence="4" key="1">
    <citation type="journal article" date="2021" name="Sci. Adv.">
        <title>The American lobster genome reveals insights on longevity, neural, and immune adaptations.</title>
        <authorList>
            <person name="Polinski J.M."/>
            <person name="Zimin A.V."/>
            <person name="Clark K.F."/>
            <person name="Kohn A.B."/>
            <person name="Sadowski N."/>
            <person name="Timp W."/>
            <person name="Ptitsyn A."/>
            <person name="Khanna P."/>
            <person name="Romanova D.Y."/>
            <person name="Williams P."/>
            <person name="Greenwood S.J."/>
            <person name="Moroz L.L."/>
            <person name="Walt D.R."/>
            <person name="Bodnar A.G."/>
        </authorList>
    </citation>
    <scope>NUCLEOTIDE SEQUENCE</scope>
    <source>
        <strain evidence="4">GMGI-L3</strain>
    </source>
</reference>
<dbReference type="SMART" id="SM00343">
    <property type="entry name" value="ZnF_C2HC"/>
    <property type="match status" value="2"/>
</dbReference>
<feature type="non-terminal residue" evidence="4">
    <location>
        <position position="669"/>
    </location>
</feature>
<keyword evidence="5" id="KW-1185">Reference proteome</keyword>
<gene>
    <name evidence="4" type="primary">gag-pol-L2</name>
    <name evidence="4" type="ORF">Hamer_G026410</name>
</gene>
<dbReference type="Gene3D" id="3.30.70.270">
    <property type="match status" value="1"/>
</dbReference>
<dbReference type="InterPro" id="IPR043502">
    <property type="entry name" value="DNA/RNA_pol_sf"/>
</dbReference>
<accession>A0A8J5JY91</accession>
<dbReference type="GO" id="GO:0003676">
    <property type="term" value="F:nucleic acid binding"/>
    <property type="evidence" value="ECO:0007669"/>
    <property type="project" value="InterPro"/>
</dbReference>
<comment type="caution">
    <text evidence="4">The sequence shown here is derived from an EMBL/GenBank/DDBJ whole genome shotgun (WGS) entry which is preliminary data.</text>
</comment>
<protein>
    <submittedName>
        <fullName evidence="4">Gag-Pol polyprotein-like 2</fullName>
    </submittedName>
</protein>
<evidence type="ECO:0000259" key="3">
    <source>
        <dbReference type="PROSITE" id="PS50158"/>
    </source>
</evidence>
<dbReference type="GO" id="GO:0071897">
    <property type="term" value="P:DNA biosynthetic process"/>
    <property type="evidence" value="ECO:0007669"/>
    <property type="project" value="UniProtKB-ARBA"/>
</dbReference>
<dbReference type="Pfam" id="PF00098">
    <property type="entry name" value="zf-CCHC"/>
    <property type="match status" value="1"/>
</dbReference>
<dbReference type="InterPro" id="IPR043128">
    <property type="entry name" value="Rev_trsase/Diguanyl_cyclase"/>
</dbReference>
<dbReference type="InterPro" id="IPR001878">
    <property type="entry name" value="Znf_CCHC"/>
</dbReference>
<keyword evidence="1" id="KW-0479">Metal-binding</keyword>
<feature type="compositionally biased region" description="Basic and acidic residues" evidence="2">
    <location>
        <begin position="27"/>
        <end position="39"/>
    </location>
</feature>
<organism evidence="4 5">
    <name type="scientific">Homarus americanus</name>
    <name type="common">American lobster</name>
    <dbReference type="NCBI Taxonomy" id="6706"/>
    <lineage>
        <taxon>Eukaryota</taxon>
        <taxon>Metazoa</taxon>
        <taxon>Ecdysozoa</taxon>
        <taxon>Arthropoda</taxon>
        <taxon>Crustacea</taxon>
        <taxon>Multicrustacea</taxon>
        <taxon>Malacostraca</taxon>
        <taxon>Eumalacostraca</taxon>
        <taxon>Eucarida</taxon>
        <taxon>Decapoda</taxon>
        <taxon>Pleocyemata</taxon>
        <taxon>Astacidea</taxon>
        <taxon>Nephropoidea</taxon>
        <taxon>Nephropidae</taxon>
        <taxon>Homarus</taxon>
    </lineage>
</organism>
<dbReference type="InterPro" id="IPR036875">
    <property type="entry name" value="Znf_CCHC_sf"/>
</dbReference>
<dbReference type="SUPFAM" id="SSF56672">
    <property type="entry name" value="DNA/RNA polymerases"/>
    <property type="match status" value="1"/>
</dbReference>
<evidence type="ECO:0000256" key="1">
    <source>
        <dbReference type="PROSITE-ProRule" id="PRU00047"/>
    </source>
</evidence>
<dbReference type="Proteomes" id="UP000747542">
    <property type="component" value="Unassembled WGS sequence"/>
</dbReference>
<feature type="domain" description="CCHC-type" evidence="3">
    <location>
        <begin position="323"/>
        <end position="338"/>
    </location>
</feature>
<dbReference type="Gene3D" id="4.10.60.10">
    <property type="entry name" value="Zinc finger, CCHC-type"/>
    <property type="match status" value="1"/>
</dbReference>
<feature type="region of interest" description="Disordered" evidence="2">
    <location>
        <begin position="1"/>
        <end position="39"/>
    </location>
</feature>
<sequence length="669" mass="75816">MADLMQFLQSQREEQKEQQTRLQEQLQEQREELKHENVQLQREEQKQQLQQLQEEIDKKIQERDEALQAMCNRWNDVREELTVVNSELQKVSSRMEAHSERNAYVEISGKYDERVEKRSVELNYRAPEFRPRATSSEMMNYPRVPVKKKPVEFDGKVSWEAYQAQFELLAEQNGWDDKQCAVQLATSLKGVTMDQPVAMSRAKQLHVTGKGNGTKLAQDPKSMAHRAYPGASPGLLAVLLRDQFVDALDSSLLKIQVRSSLPSFRTESSSGFNSRKGQVQETERFKGTCWYCEKIGHKQEDCYKREREREQGNTEKNVEKRGCWTCGEDGHFKTKCPQNSKGWKEERPTKTGKLEVAGAEGQRPACLTRAPLLTKYNRTTVSVGERHSLEADFCEAGRSHRKLVETSQQLCGITGQSAMLKGPVDIGIKLGEEEETLQVYVADIEDPCILGLDYLLPRRCQLDLGSMQLNIKGKWVPLRTVKHESAKVTARRSSQRLGEAQVIQLEQLLLKYTDVFSAGNLDLGYTDLVQHHIDTEDHRPIKQPPRRIAPAPPLHKLTKKGQKFVWTTESQGSFDQLKDALASSPVAPVSAPNSTIHLGLRETVPKKCSRTTMEEDPAAAGEGLEKLQLEDQDLRPLVEWMNQSSVRPAWDTISGASQTTTGRSGMLFG</sequence>
<dbReference type="EMBL" id="JAHLQT010023053">
    <property type="protein sequence ID" value="KAG7166062.1"/>
    <property type="molecule type" value="Genomic_DNA"/>
</dbReference>
<keyword evidence="1" id="KW-0862">Zinc</keyword>
<evidence type="ECO:0000313" key="5">
    <source>
        <dbReference type="Proteomes" id="UP000747542"/>
    </source>
</evidence>
<proteinExistence type="predicted"/>
<dbReference type="SUPFAM" id="SSF57756">
    <property type="entry name" value="Retrovirus zinc finger-like domains"/>
    <property type="match status" value="1"/>
</dbReference>
<evidence type="ECO:0000256" key="2">
    <source>
        <dbReference type="SAM" id="MobiDB-lite"/>
    </source>
</evidence>
<evidence type="ECO:0000313" key="4">
    <source>
        <dbReference type="EMBL" id="KAG7166062.1"/>
    </source>
</evidence>
<name>A0A8J5JY91_HOMAM</name>
<feature type="domain" description="CCHC-type" evidence="3">
    <location>
        <begin position="289"/>
        <end position="302"/>
    </location>
</feature>
<keyword evidence="1" id="KW-0863">Zinc-finger</keyword>
<dbReference type="GO" id="GO:0008270">
    <property type="term" value="F:zinc ion binding"/>
    <property type="evidence" value="ECO:0007669"/>
    <property type="project" value="UniProtKB-KW"/>
</dbReference>